<evidence type="ECO:0000313" key="1">
    <source>
        <dbReference type="EMBL" id="QBZ65577.1"/>
    </source>
</evidence>
<accession>A0A4P7NSX1</accession>
<dbReference type="AlphaFoldDB" id="A0A4P7NSX1"/>
<proteinExistence type="predicted"/>
<dbReference type="EMBL" id="CP034210">
    <property type="protein sequence ID" value="QBZ65577.1"/>
    <property type="molecule type" value="Genomic_DNA"/>
</dbReference>
<name>A0A4P7NSX1_PYROR</name>
<gene>
    <name evidence="1" type="ORF">PoMZ_12539</name>
</gene>
<dbReference type="Proteomes" id="UP000294847">
    <property type="component" value="Chromosome 7"/>
</dbReference>
<organism evidence="1 2">
    <name type="scientific">Pyricularia oryzae</name>
    <name type="common">Rice blast fungus</name>
    <name type="synonym">Magnaporthe oryzae</name>
    <dbReference type="NCBI Taxonomy" id="318829"/>
    <lineage>
        <taxon>Eukaryota</taxon>
        <taxon>Fungi</taxon>
        <taxon>Dikarya</taxon>
        <taxon>Ascomycota</taxon>
        <taxon>Pezizomycotina</taxon>
        <taxon>Sordariomycetes</taxon>
        <taxon>Sordariomycetidae</taxon>
        <taxon>Magnaporthales</taxon>
        <taxon>Pyriculariaceae</taxon>
        <taxon>Pyricularia</taxon>
    </lineage>
</organism>
<protein>
    <recommendedName>
        <fullName evidence="3">DUF4185 domain-containing protein</fullName>
    </recommendedName>
</protein>
<evidence type="ECO:0008006" key="3">
    <source>
        <dbReference type="Google" id="ProtNLM"/>
    </source>
</evidence>
<reference evidence="1 2" key="1">
    <citation type="journal article" date="2019" name="Mol. Biol. Evol.">
        <title>Blast fungal genomes show frequent chromosomal changes, gene gains and losses, and effector gene turnover.</title>
        <authorList>
            <person name="Gomez Luciano L.B."/>
            <person name="Jason Tsai I."/>
            <person name="Chuma I."/>
            <person name="Tosa Y."/>
            <person name="Chen Y.H."/>
            <person name="Li J.Y."/>
            <person name="Li M.Y."/>
            <person name="Jade Lu M.Y."/>
            <person name="Nakayashiki H."/>
            <person name="Li W.H."/>
        </authorList>
    </citation>
    <scope>NUCLEOTIDE SEQUENCE [LARGE SCALE GENOMIC DNA]</scope>
    <source>
        <strain evidence="1">MZ5-1-6</strain>
    </source>
</reference>
<sequence length="445" mass="48221">MRSLPIPIITYILELWAPPLDRPPTQLVSTTPAVVAQQLPVPNAAAASSTSAQHGAAAAAAAAAAVAADVNFTLPRVAESKELGIAEDVMLNRDSCNSARLANRTLWTCRDTQWVMANGLPQLAIFSSTASWTDDGEPLRMYGDQDGRAFFPLLDGNCNDSQAGMCGDGTRYSIWPDSPPLVVEDDDDGASSSARVVSAYTWVKKFRIDEKLQTSDPDPASTLYRIDYDVSSGAGNRSALPHVAVVNESFYPARGVSYGNYGHVTRNGTAYLYGQMSNGRVSLARTRATRAAIEDQSTYEYFTLGRWTDVKPPPDAVEKTGCCEIPNASAGGQGTYFWSDRWRRYVWVGQAGFNVAPDFYITTAPAPEGPWDKPVLFYKGVGGNYSLSAYSLQAHPGVVLGDAGGGGDWNGEEMVLSYTKNDVVYVNAEVFLNVYTTPVVRVRWE</sequence>
<evidence type="ECO:0000313" key="2">
    <source>
        <dbReference type="Proteomes" id="UP000294847"/>
    </source>
</evidence>